<proteinExistence type="predicted"/>
<reference evidence="1" key="2">
    <citation type="submission" date="2020-01" db="EMBL/GenBank/DDBJ databases">
        <authorList>
            <consortium name="NCBI Pathogen Detection Project"/>
        </authorList>
    </citation>
    <scope>NUCLEOTIDE SEQUENCE</scope>
    <source>
        <strain evidence="1">OLC2673_Aeromonas</strain>
    </source>
</reference>
<dbReference type="Proteomes" id="UP000859505">
    <property type="component" value="Unassembled WGS sequence"/>
</dbReference>
<comment type="caution">
    <text evidence="1">The sequence shown here is derived from an EMBL/GenBank/DDBJ whole genome shotgun (WGS) entry which is preliminary data.</text>
</comment>
<name>A0AAD3YM81_AERHY</name>
<organism evidence="1 2">
    <name type="scientific">Aeromonas hydrophila</name>
    <dbReference type="NCBI Taxonomy" id="644"/>
    <lineage>
        <taxon>Bacteria</taxon>
        <taxon>Pseudomonadati</taxon>
        <taxon>Pseudomonadota</taxon>
        <taxon>Gammaproteobacteria</taxon>
        <taxon>Aeromonadales</taxon>
        <taxon>Aeromonadaceae</taxon>
        <taxon>Aeromonas</taxon>
    </lineage>
</organism>
<dbReference type="EMBL" id="DACTUL010000080">
    <property type="protein sequence ID" value="HAT6346864.1"/>
    <property type="molecule type" value="Genomic_DNA"/>
</dbReference>
<gene>
    <name evidence="1" type="ORF">JAJ28_004685</name>
</gene>
<sequence>MKHQIKEIKELVEMHEAGSIRDREFITRLFTLTGEMRAKYSKDNATLANPSRMGVARKSQRPISLM</sequence>
<evidence type="ECO:0000313" key="1">
    <source>
        <dbReference type="EMBL" id="HAT6346864.1"/>
    </source>
</evidence>
<protein>
    <submittedName>
        <fullName evidence="1">Uncharacterized protein</fullName>
    </submittedName>
</protein>
<dbReference type="RefSeq" id="WP_124251868.1">
    <property type="nucleotide sequence ID" value="NZ_BPOS01000042.1"/>
</dbReference>
<evidence type="ECO:0000313" key="2">
    <source>
        <dbReference type="Proteomes" id="UP000859505"/>
    </source>
</evidence>
<reference evidence="1" key="1">
    <citation type="journal article" date="2018" name="Genome Biol.">
        <title>SKESA: strategic k-mer extension for scrupulous assemblies.</title>
        <authorList>
            <person name="Souvorov A."/>
            <person name="Agarwala R."/>
            <person name="Lipman D.J."/>
        </authorList>
    </citation>
    <scope>NUCLEOTIDE SEQUENCE</scope>
    <source>
        <strain evidence="1">OLC2673_Aeromonas</strain>
    </source>
</reference>
<accession>A0AAD3YM81</accession>
<dbReference type="AlphaFoldDB" id="A0AAD3YM81"/>